<sequence length="217" mass="22493">MTLTLRALLVGVEVRSAVARGALLGSTRTGHDRRPRFVSFTARAGKAQAGKARVRKARGGGAQTRGVRSGGWELGGGSLQLRPIAVSRAVLIRRAVSVKGAVPGKAGLSVGSGAVFLRRDVVFLRGAVAVVVEPVVGVEVALRLLRLVIRGIPRSGIGADIRREIRTGGLVLDHALLPESIAAVAGAFRANPGGATFRPNTVRLPAAPHCPHGCPQL</sequence>
<organism evidence="1 2">
    <name type="scientific">Kribbella antiqua</name>
    <dbReference type="NCBI Taxonomy" id="2512217"/>
    <lineage>
        <taxon>Bacteria</taxon>
        <taxon>Bacillati</taxon>
        <taxon>Actinomycetota</taxon>
        <taxon>Actinomycetes</taxon>
        <taxon>Propionibacteriales</taxon>
        <taxon>Kribbellaceae</taxon>
        <taxon>Kribbella</taxon>
    </lineage>
</organism>
<keyword evidence="2" id="KW-1185">Reference proteome</keyword>
<evidence type="ECO:0000313" key="2">
    <source>
        <dbReference type="Proteomes" id="UP000295573"/>
    </source>
</evidence>
<accession>A0A4R2ITK9</accession>
<dbReference type="EMBL" id="SLWR01000007">
    <property type="protein sequence ID" value="TCO46195.1"/>
    <property type="molecule type" value="Genomic_DNA"/>
</dbReference>
<gene>
    <name evidence="1" type="ORF">EV646_107219</name>
</gene>
<proteinExistence type="predicted"/>
<dbReference type="AlphaFoldDB" id="A0A4R2ITK9"/>
<evidence type="ECO:0000313" key="1">
    <source>
        <dbReference type="EMBL" id="TCO46195.1"/>
    </source>
</evidence>
<name>A0A4R2ITK9_9ACTN</name>
<protein>
    <submittedName>
        <fullName evidence="1">Uncharacterized protein</fullName>
    </submittedName>
</protein>
<dbReference type="Proteomes" id="UP000295573">
    <property type="component" value="Unassembled WGS sequence"/>
</dbReference>
<comment type="caution">
    <text evidence="1">The sequence shown here is derived from an EMBL/GenBank/DDBJ whole genome shotgun (WGS) entry which is preliminary data.</text>
</comment>
<reference evidence="1 2" key="1">
    <citation type="journal article" date="2015" name="Stand. Genomic Sci.">
        <title>Genomic Encyclopedia of Bacterial and Archaeal Type Strains, Phase III: the genomes of soil and plant-associated and newly described type strains.</title>
        <authorList>
            <person name="Whitman W.B."/>
            <person name="Woyke T."/>
            <person name="Klenk H.P."/>
            <person name="Zhou Y."/>
            <person name="Lilburn T.G."/>
            <person name="Beck B.J."/>
            <person name="De Vos P."/>
            <person name="Vandamme P."/>
            <person name="Eisen J.A."/>
            <person name="Garrity G."/>
            <person name="Hugenholtz P."/>
            <person name="Kyrpides N.C."/>
        </authorList>
    </citation>
    <scope>NUCLEOTIDE SEQUENCE [LARGE SCALE GENOMIC DNA]</scope>
    <source>
        <strain evidence="1 2">VKM Ac-2541</strain>
    </source>
</reference>